<dbReference type="PANTHER" id="PTHR47926">
    <property type="entry name" value="PENTATRICOPEPTIDE REPEAT-CONTAINING PROTEIN"/>
    <property type="match status" value="1"/>
</dbReference>
<dbReference type="EMBL" id="QZWG01000019">
    <property type="protein sequence ID" value="RZB48049.1"/>
    <property type="molecule type" value="Genomic_DNA"/>
</dbReference>
<proteinExistence type="predicted"/>
<reference evidence="4 5" key="1">
    <citation type="submission" date="2018-09" db="EMBL/GenBank/DDBJ databases">
        <title>A high-quality reference genome of wild soybean provides a powerful tool to mine soybean genomes.</title>
        <authorList>
            <person name="Xie M."/>
            <person name="Chung C.Y.L."/>
            <person name="Li M.-W."/>
            <person name="Wong F.-L."/>
            <person name="Chan T.-F."/>
            <person name="Lam H.-M."/>
        </authorList>
    </citation>
    <scope>NUCLEOTIDE SEQUENCE [LARGE SCALE GENOMIC DNA]</scope>
    <source>
        <strain evidence="5">cv. W05</strain>
        <tissue evidence="4">Hypocotyl of etiolated seedlings</tissue>
    </source>
</reference>
<evidence type="ECO:0000313" key="5">
    <source>
        <dbReference type="Proteomes" id="UP000289340"/>
    </source>
</evidence>
<evidence type="ECO:0000256" key="1">
    <source>
        <dbReference type="ARBA" id="ARBA00022737"/>
    </source>
</evidence>
<dbReference type="InterPro" id="IPR011990">
    <property type="entry name" value="TPR-like_helical_dom_sf"/>
</dbReference>
<feature type="region of interest" description="Disordered" evidence="3">
    <location>
        <begin position="1"/>
        <end position="20"/>
    </location>
</feature>
<organism evidence="4 5">
    <name type="scientific">Glycine soja</name>
    <name type="common">Wild soybean</name>
    <dbReference type="NCBI Taxonomy" id="3848"/>
    <lineage>
        <taxon>Eukaryota</taxon>
        <taxon>Viridiplantae</taxon>
        <taxon>Streptophyta</taxon>
        <taxon>Embryophyta</taxon>
        <taxon>Tracheophyta</taxon>
        <taxon>Spermatophyta</taxon>
        <taxon>Magnoliopsida</taxon>
        <taxon>eudicotyledons</taxon>
        <taxon>Gunneridae</taxon>
        <taxon>Pentapetalae</taxon>
        <taxon>rosids</taxon>
        <taxon>fabids</taxon>
        <taxon>Fabales</taxon>
        <taxon>Fabaceae</taxon>
        <taxon>Papilionoideae</taxon>
        <taxon>50 kb inversion clade</taxon>
        <taxon>NPAAA clade</taxon>
        <taxon>indigoferoid/millettioid clade</taxon>
        <taxon>Phaseoleae</taxon>
        <taxon>Glycine</taxon>
        <taxon>Glycine subgen. Soja</taxon>
    </lineage>
</organism>
<dbReference type="AlphaFoldDB" id="A0A445FGT1"/>
<dbReference type="GO" id="GO:0003723">
    <property type="term" value="F:RNA binding"/>
    <property type="evidence" value="ECO:0007669"/>
    <property type="project" value="InterPro"/>
</dbReference>
<dbReference type="InterPro" id="IPR046960">
    <property type="entry name" value="PPR_At4g14850-like_plant"/>
</dbReference>
<evidence type="ECO:0000313" key="4">
    <source>
        <dbReference type="EMBL" id="RZB48049.1"/>
    </source>
</evidence>
<dbReference type="GO" id="GO:0009451">
    <property type="term" value="P:RNA modification"/>
    <property type="evidence" value="ECO:0007669"/>
    <property type="project" value="InterPro"/>
</dbReference>
<accession>A0A445FGT1</accession>
<dbReference type="Proteomes" id="UP000289340">
    <property type="component" value="Chromosome 19"/>
</dbReference>
<evidence type="ECO:0000256" key="2">
    <source>
        <dbReference type="PROSITE-ProRule" id="PRU00708"/>
    </source>
</evidence>
<keyword evidence="1" id="KW-0677">Repeat</keyword>
<comment type="caution">
    <text evidence="4">The sequence shown here is derived from an EMBL/GenBank/DDBJ whole genome shotgun (WGS) entry which is preliminary data.</text>
</comment>
<name>A0A445FGT1_GLYSO</name>
<feature type="repeat" description="PPR" evidence="2">
    <location>
        <begin position="74"/>
        <end position="108"/>
    </location>
</feature>
<dbReference type="NCBIfam" id="TIGR00756">
    <property type="entry name" value="PPR"/>
    <property type="match status" value="1"/>
</dbReference>
<protein>
    <submittedName>
        <fullName evidence="4">Pentatricopeptide repeat-containing protein</fullName>
    </submittedName>
</protein>
<evidence type="ECO:0000256" key="3">
    <source>
        <dbReference type="SAM" id="MobiDB-lite"/>
    </source>
</evidence>
<dbReference type="InterPro" id="IPR002885">
    <property type="entry name" value="PPR_rpt"/>
</dbReference>
<keyword evidence="5" id="KW-1185">Reference proteome</keyword>
<sequence>MELENQRGNHTPNPSGHGNMFLHALTEANSSTHDRHRPHQRHLPPQQSLAFCALADAGDIRYAHRLIRRIPEPNTFMWNSMIRGYNKARIPSTAFSFFLHMFRGRVPLDARTFVFALKACELFSEASQGESVHSIARKTGFDFEVLARNGLVHFYADRDAATEMFNLMLDGDVEPNEVTLIAVLSA</sequence>
<gene>
    <name evidence="4" type="ORF">D0Y65_051546</name>
</gene>
<dbReference type="Gene3D" id="1.25.40.10">
    <property type="entry name" value="Tetratricopeptide repeat domain"/>
    <property type="match status" value="1"/>
</dbReference>
<dbReference type="PROSITE" id="PS51375">
    <property type="entry name" value="PPR"/>
    <property type="match status" value="1"/>
</dbReference>